<dbReference type="EMBL" id="VDLU01000001">
    <property type="protein sequence ID" value="TNJ29943.1"/>
    <property type="molecule type" value="Genomic_DNA"/>
</dbReference>
<name>A0A4Z1T790_GIAMU</name>
<proteinExistence type="predicted"/>
<keyword evidence="1" id="KW-0175">Coiled coil</keyword>
<organism evidence="3 4">
    <name type="scientific">Giardia muris</name>
    <dbReference type="NCBI Taxonomy" id="5742"/>
    <lineage>
        <taxon>Eukaryota</taxon>
        <taxon>Metamonada</taxon>
        <taxon>Diplomonadida</taxon>
        <taxon>Hexamitidae</taxon>
        <taxon>Giardiinae</taxon>
        <taxon>Giardia</taxon>
    </lineage>
</organism>
<evidence type="ECO:0000256" key="2">
    <source>
        <dbReference type="SAM" id="MobiDB-lite"/>
    </source>
</evidence>
<evidence type="ECO:0000313" key="4">
    <source>
        <dbReference type="Proteomes" id="UP000315496"/>
    </source>
</evidence>
<dbReference type="AlphaFoldDB" id="A0A4Z1T790"/>
<feature type="coiled-coil region" evidence="1">
    <location>
        <begin position="383"/>
        <end position="480"/>
    </location>
</feature>
<evidence type="ECO:0000313" key="3">
    <source>
        <dbReference type="EMBL" id="TNJ29943.1"/>
    </source>
</evidence>
<keyword evidence="4" id="KW-1185">Reference proteome</keyword>
<accession>A0A4Z1T790</accession>
<dbReference type="OrthoDB" id="10256063at2759"/>
<reference evidence="3 4" key="1">
    <citation type="submission" date="2019-05" db="EMBL/GenBank/DDBJ databases">
        <title>The compact genome of Giardia muris reveals important steps in the evolution of intestinal protozoan parasites.</title>
        <authorList>
            <person name="Xu F."/>
            <person name="Jimenez-Gonzalez A."/>
            <person name="Einarsson E."/>
            <person name="Astvaldsson A."/>
            <person name="Peirasmaki D."/>
            <person name="Eckmann L."/>
            <person name="Andersson J.O."/>
            <person name="Svard S.G."/>
            <person name="Jerlstrom-Hultqvist J."/>
        </authorList>
    </citation>
    <scope>NUCLEOTIDE SEQUENCE [LARGE SCALE GENOMIC DNA]</scope>
    <source>
        <strain evidence="3 4">Roberts-Thomson</strain>
    </source>
</reference>
<feature type="coiled-coil region" evidence="1">
    <location>
        <begin position="629"/>
        <end position="663"/>
    </location>
</feature>
<feature type="region of interest" description="Disordered" evidence="2">
    <location>
        <begin position="253"/>
        <end position="282"/>
    </location>
</feature>
<dbReference type="VEuPathDB" id="GiardiaDB:GMRT_15894"/>
<feature type="region of interest" description="Disordered" evidence="2">
    <location>
        <begin position="99"/>
        <end position="120"/>
    </location>
</feature>
<gene>
    <name evidence="3" type="ORF">GMRT_15894</name>
</gene>
<evidence type="ECO:0000256" key="1">
    <source>
        <dbReference type="SAM" id="Coils"/>
    </source>
</evidence>
<comment type="caution">
    <text evidence="3">The sequence shown here is derived from an EMBL/GenBank/DDBJ whole genome shotgun (WGS) entry which is preliminary data.</text>
</comment>
<feature type="compositionally biased region" description="Basic and acidic residues" evidence="2">
    <location>
        <begin position="273"/>
        <end position="282"/>
    </location>
</feature>
<dbReference type="Proteomes" id="UP000315496">
    <property type="component" value="Chromosome 1"/>
</dbReference>
<feature type="compositionally biased region" description="Polar residues" evidence="2">
    <location>
        <begin position="253"/>
        <end position="264"/>
    </location>
</feature>
<feature type="coiled-coil region" evidence="1">
    <location>
        <begin position="176"/>
        <end position="203"/>
    </location>
</feature>
<protein>
    <submittedName>
        <fullName evidence="3">Uncharacterized protein</fullName>
    </submittedName>
</protein>
<sequence>MDLEASELAQIEALDLTADDSRLNDDWRRSAAARSLSVLLQTDLAAFEHLDHDSLSDTAGLTRSGSVITTATDLGNSTAIFLDAPLDTDNHGDESTRAIPDLVGGHSARTSIDSPGTRPLANRHRILEPYDLNDSKPAVEVTGRVTRSQMERSDWNRLYQHAKALQIAAKKLYESRAHLIERLRVATSRIGELEAELSTVRREREFYAQGQRTMSANVQDGQFYKDSYESLLVKHKELSKEYERLRTLNDVTSPQLSAQSTGTDSDTHGCLSEARRQPQDRSLAENSYYHVISQRDLEISALKMRLKSLKDEYLVSIEAYKRQLSSATDKTTELTEIVATLTEQTRRQERELDRLLRLEPEIADVKQNFNSLLDDYNTKQYECNKALEELQAHKEITQKLQEDLDRSLERATASDAACEETTRRLRNLELDLSKSKEAVHAAKSRIAELEEALTSAETVRDELQDQLHHALESSQRVQQANAIEIDNFLNSIEQLSQDLEQRNTFVYRMYLLAVETARSVSLSVALRDLELSSILNGQKVSLSDIFDVHLDGEPTYSRIHRLNNGGLIPSITQRILLIFTELVSKLGTGWNDPERLRAEFAKERDGLHGQYELKIKGLLHDLSEARRFVAEAAGREEGLQIALRELKERYRDVCAQLSDAQQRVSASEMKVGQLQSLREAEQREFINKLRRVVMREEKGRSVEPSV</sequence>